<keyword evidence="8" id="KW-1185">Reference proteome</keyword>
<dbReference type="PANTHER" id="PTHR33209">
    <property type="entry name" value="PROTEASE 4"/>
    <property type="match status" value="1"/>
</dbReference>
<evidence type="ECO:0000256" key="1">
    <source>
        <dbReference type="ARBA" id="ARBA00008683"/>
    </source>
</evidence>
<comment type="caution">
    <text evidence="7">The sequence shown here is derived from an EMBL/GenBank/DDBJ whole genome shotgun (WGS) entry which is preliminary data.</text>
</comment>
<dbReference type="GO" id="GO:0008236">
    <property type="term" value="F:serine-type peptidase activity"/>
    <property type="evidence" value="ECO:0007669"/>
    <property type="project" value="UniProtKB-KW"/>
</dbReference>
<comment type="similarity">
    <text evidence="1">Belongs to the peptidase S49 family.</text>
</comment>
<evidence type="ECO:0000256" key="4">
    <source>
        <dbReference type="ARBA" id="ARBA00022825"/>
    </source>
</evidence>
<evidence type="ECO:0000313" key="8">
    <source>
        <dbReference type="Proteomes" id="UP001530377"/>
    </source>
</evidence>
<dbReference type="Pfam" id="PF01343">
    <property type="entry name" value="Peptidase_S49"/>
    <property type="match status" value="2"/>
</dbReference>
<feature type="region of interest" description="Disordered" evidence="5">
    <location>
        <begin position="468"/>
        <end position="491"/>
    </location>
</feature>
<keyword evidence="2" id="KW-0645">Protease</keyword>
<dbReference type="Proteomes" id="UP001530377">
    <property type="component" value="Unassembled WGS sequence"/>
</dbReference>
<organism evidence="7 8">
    <name type="scientific">Cyclostephanos tholiformis</name>
    <dbReference type="NCBI Taxonomy" id="382380"/>
    <lineage>
        <taxon>Eukaryota</taxon>
        <taxon>Sar</taxon>
        <taxon>Stramenopiles</taxon>
        <taxon>Ochrophyta</taxon>
        <taxon>Bacillariophyta</taxon>
        <taxon>Coscinodiscophyceae</taxon>
        <taxon>Thalassiosirophycidae</taxon>
        <taxon>Stephanodiscales</taxon>
        <taxon>Stephanodiscaceae</taxon>
        <taxon>Cyclostephanos</taxon>
    </lineage>
</organism>
<evidence type="ECO:0000256" key="5">
    <source>
        <dbReference type="SAM" id="MobiDB-lite"/>
    </source>
</evidence>
<dbReference type="InterPro" id="IPR002142">
    <property type="entry name" value="Peptidase_S49"/>
</dbReference>
<name>A0ABD3R8T7_9STRA</name>
<feature type="compositionally biased region" description="Basic and acidic residues" evidence="5">
    <location>
        <begin position="472"/>
        <end position="491"/>
    </location>
</feature>
<dbReference type="Gene3D" id="3.90.226.10">
    <property type="entry name" value="2-enoyl-CoA Hydratase, Chain A, domain 1"/>
    <property type="match status" value="3"/>
</dbReference>
<dbReference type="AlphaFoldDB" id="A0ABD3R8T7"/>
<keyword evidence="4" id="KW-0720">Serine protease</keyword>
<feature type="region of interest" description="Disordered" evidence="5">
    <location>
        <begin position="59"/>
        <end position="81"/>
    </location>
</feature>
<evidence type="ECO:0000313" key="7">
    <source>
        <dbReference type="EMBL" id="KAL3807681.1"/>
    </source>
</evidence>
<evidence type="ECO:0000259" key="6">
    <source>
        <dbReference type="Pfam" id="PF01343"/>
    </source>
</evidence>
<dbReference type="SUPFAM" id="SSF52096">
    <property type="entry name" value="ClpP/crotonase"/>
    <property type="match status" value="1"/>
</dbReference>
<reference evidence="7 8" key="1">
    <citation type="submission" date="2024-10" db="EMBL/GenBank/DDBJ databases">
        <title>Updated reference genomes for cyclostephanoid diatoms.</title>
        <authorList>
            <person name="Roberts W.R."/>
            <person name="Alverson A.J."/>
        </authorList>
    </citation>
    <scope>NUCLEOTIDE SEQUENCE [LARGE SCALE GENOMIC DNA]</scope>
    <source>
        <strain evidence="7 8">AJA228-03</strain>
    </source>
</reference>
<sequence>MNKDEIPSQLNAEYYRRKNWGATSTTTTTTTTMGGGGSATTAPAAATTGVVVDVANTTAMSTSSPHRPIPPPPSRPTTTAVSAVPSHGGRFGGGGGLVHRLASSRTGRLLMGSARYGGYALGLFASANAAYHVYQSRLVDDFFGGMATYDRDGDEDNDDDDYVASYPSSSYLDGGRLGAMRSSRRRRRRRRVLILPFEDLRVVERRRGGGGGGGGEYVDVFRRLLSSDPYAPRTMDVEVGDVVRALHAAASDDNVVAVRANFGEGNGPNVGTAHAEEIRDAMRVFNESHRVHLEPNVVGRREPSSLVVAASGGGGDATTDKNIRTTTRRRRKYSHAYGQSYDWGSYFLASGCSYVHLQARGYLNLHGSVASNVFVGGLLDKYGIRAHVFRHGEYKNAPSVLTDSKYSNAYLETVKSLTSSVDDVIRRSIEVSRSNKRMMNAYFDDVMWKSIIDYGGLTSSNSIEIGLVDTAPPREDGGEGEGKKNDDADDARTKFEETFGIHDSYRKFNATESISLMRYLDMLNRRDKVEHTRGKINDVLRWLSGTSTATSMILSALGLRPDDDASPSLSSSSSGSKKCCDRIAVLTVDGNIDRSCASRVIRSLREIRKDKRVKAVVLRVDSPGGSVVSSEAILEEVKRLNKPVICSMSNAAASGGYYISMSSKKIFANPTTYTGSIGVFGIKFDASEFAKSYGVTGDHYPRGNHAAAMHPLTPLTPVTKKNIERTVLDYYDYFKAVVAAGRSLSMDDVEEVSRGRVWTGEQAREVGLVDALGGLDRAVSYTKRAYATTERVEVDHFPRKFSLLQLLSGLESSSSYADVCRASLAVMLGLGDGDNERGSLIKLLCDLSELKFAKKPHFMLTMDEETAIDIITKGD</sequence>
<dbReference type="NCBIfam" id="TIGR00706">
    <property type="entry name" value="SppA_dom"/>
    <property type="match status" value="1"/>
</dbReference>
<feature type="domain" description="Peptidase S49" evidence="6">
    <location>
        <begin position="330"/>
        <end position="401"/>
    </location>
</feature>
<dbReference type="PANTHER" id="PTHR33209:SF1">
    <property type="entry name" value="PEPTIDASE S49 DOMAIN-CONTAINING PROTEIN"/>
    <property type="match status" value="1"/>
</dbReference>
<evidence type="ECO:0000256" key="2">
    <source>
        <dbReference type="ARBA" id="ARBA00022670"/>
    </source>
</evidence>
<dbReference type="InterPro" id="IPR004635">
    <property type="entry name" value="Pept_S49_SppA"/>
</dbReference>
<dbReference type="CDD" id="cd07023">
    <property type="entry name" value="S49_Sppa_N_C"/>
    <property type="match status" value="1"/>
</dbReference>
<dbReference type="GO" id="GO:0006508">
    <property type="term" value="P:proteolysis"/>
    <property type="evidence" value="ECO:0007669"/>
    <property type="project" value="UniProtKB-KW"/>
</dbReference>
<dbReference type="EMBL" id="JALLPB020000598">
    <property type="protein sequence ID" value="KAL3807681.1"/>
    <property type="molecule type" value="Genomic_DNA"/>
</dbReference>
<evidence type="ECO:0000256" key="3">
    <source>
        <dbReference type="ARBA" id="ARBA00022801"/>
    </source>
</evidence>
<dbReference type="InterPro" id="IPR029045">
    <property type="entry name" value="ClpP/crotonase-like_dom_sf"/>
</dbReference>
<dbReference type="InterPro" id="IPR047272">
    <property type="entry name" value="S49_SppA_C"/>
</dbReference>
<proteinExistence type="inferred from homology"/>
<accession>A0ABD3R8T7</accession>
<protein>
    <recommendedName>
        <fullName evidence="6">Peptidase S49 domain-containing protein</fullName>
    </recommendedName>
</protein>
<gene>
    <name evidence="7" type="ORF">ACHAXA_007327</name>
</gene>
<feature type="domain" description="Peptidase S49" evidence="6">
    <location>
        <begin position="639"/>
        <end position="783"/>
    </location>
</feature>
<keyword evidence="3" id="KW-0378">Hydrolase</keyword>